<dbReference type="SUPFAM" id="SSF142695">
    <property type="entry name" value="RibA-like"/>
    <property type="match status" value="1"/>
</dbReference>
<dbReference type="Pfam" id="PF00925">
    <property type="entry name" value="GTP_cyclohydro2"/>
    <property type="match status" value="1"/>
</dbReference>
<dbReference type="Gene3D" id="3.40.50.10990">
    <property type="entry name" value="GTP cyclohydrolase II"/>
    <property type="match status" value="1"/>
</dbReference>
<dbReference type="InterPro" id="IPR000422">
    <property type="entry name" value="DHBP_synthase_RibB"/>
</dbReference>
<keyword evidence="4" id="KW-0686">Riboflavin biosynthesis</keyword>
<organism evidence="7">
    <name type="scientific">Cyprideis torosa</name>
    <dbReference type="NCBI Taxonomy" id="163714"/>
    <lineage>
        <taxon>Eukaryota</taxon>
        <taxon>Metazoa</taxon>
        <taxon>Ecdysozoa</taxon>
        <taxon>Arthropoda</taxon>
        <taxon>Crustacea</taxon>
        <taxon>Oligostraca</taxon>
        <taxon>Ostracoda</taxon>
        <taxon>Podocopa</taxon>
        <taxon>Podocopida</taxon>
        <taxon>Cytherocopina</taxon>
        <taxon>Cytheroidea</taxon>
        <taxon>Cytherideidae</taxon>
        <taxon>Cyprideis</taxon>
    </lineage>
</organism>
<dbReference type="GO" id="GO:0005829">
    <property type="term" value="C:cytosol"/>
    <property type="evidence" value="ECO:0007669"/>
    <property type="project" value="TreeGrafter"/>
</dbReference>
<evidence type="ECO:0000256" key="4">
    <source>
        <dbReference type="ARBA" id="ARBA00022619"/>
    </source>
</evidence>
<evidence type="ECO:0000256" key="3">
    <source>
        <dbReference type="ARBA" id="ARBA00012153"/>
    </source>
</evidence>
<name>A0A7R8WU88_9CRUS</name>
<dbReference type="InterPro" id="IPR017945">
    <property type="entry name" value="DHBP_synth_RibB-like_a/b_dom"/>
</dbReference>
<dbReference type="UniPathway" id="UPA00275"/>
<dbReference type="SUPFAM" id="SSF55821">
    <property type="entry name" value="YrdC/RibB"/>
    <property type="match status" value="1"/>
</dbReference>
<dbReference type="GO" id="GO:0008686">
    <property type="term" value="F:3,4-dihydroxy-2-butanone-4-phosphate synthase activity"/>
    <property type="evidence" value="ECO:0007669"/>
    <property type="project" value="UniProtKB-EC"/>
</dbReference>
<dbReference type="EC" id="4.1.99.12" evidence="3"/>
<dbReference type="PANTHER" id="PTHR21327">
    <property type="entry name" value="GTP CYCLOHYDROLASE II-RELATED"/>
    <property type="match status" value="1"/>
</dbReference>
<dbReference type="InterPro" id="IPR032677">
    <property type="entry name" value="GTP_cyclohydro_II"/>
</dbReference>
<dbReference type="GO" id="GO:0009231">
    <property type="term" value="P:riboflavin biosynthetic process"/>
    <property type="evidence" value="ECO:0007669"/>
    <property type="project" value="UniProtKB-UniPathway"/>
</dbReference>
<evidence type="ECO:0000256" key="5">
    <source>
        <dbReference type="ARBA" id="ARBA00022723"/>
    </source>
</evidence>
<proteinExistence type="inferred from homology"/>
<dbReference type="InterPro" id="IPR036144">
    <property type="entry name" value="RibA-like_sf"/>
</dbReference>
<comment type="pathway">
    <text evidence="1">Cofactor biosynthesis; riboflavin biosynthesis; 2-hydroxy-3-oxobutyl phosphate from D-ribulose 5-phosphate: step 1/1.</text>
</comment>
<dbReference type="GO" id="GO:0003935">
    <property type="term" value="F:GTP cyclohydrolase II activity"/>
    <property type="evidence" value="ECO:0007669"/>
    <property type="project" value="TreeGrafter"/>
</dbReference>
<dbReference type="PANTHER" id="PTHR21327:SF18">
    <property type="entry name" value="3,4-DIHYDROXY-2-BUTANONE 4-PHOSPHATE SYNTHASE"/>
    <property type="match status" value="1"/>
</dbReference>
<evidence type="ECO:0000256" key="1">
    <source>
        <dbReference type="ARBA" id="ARBA00004904"/>
    </source>
</evidence>
<evidence type="ECO:0000313" key="7">
    <source>
        <dbReference type="EMBL" id="CAD7236918.1"/>
    </source>
</evidence>
<evidence type="ECO:0000256" key="2">
    <source>
        <dbReference type="ARBA" id="ARBA00005520"/>
    </source>
</evidence>
<keyword evidence="5" id="KW-0479">Metal-binding</keyword>
<sequence length="232" mass="26907">MAGLHPTGVLVEILNEDGTMARLPQLKVIAEHFDLKLISIKDLVAYRMQRERLIKESNRLKLPELEGFEMITFEEENEHLVHIALKYGQWESNENVLVRVHSSNNAKDVLYNLTHESKFSFNDTISAIKNDGKGVLLMMRKKEDENSMKEAIKRLTEKLQSTEHELEESDQAAHVQRELGIGAQILYELGVRKIKLLTNSPRRRHSLNFHLYLYLEHIFLPIHSLLLSCKTE</sequence>
<reference evidence="7" key="1">
    <citation type="submission" date="2020-11" db="EMBL/GenBank/DDBJ databases">
        <authorList>
            <person name="Tran Van P."/>
        </authorList>
    </citation>
    <scope>NUCLEOTIDE SEQUENCE</scope>
</reference>
<accession>A0A7R8WU88</accession>
<dbReference type="OrthoDB" id="60371at2759"/>
<gene>
    <name evidence="7" type="ORF">CTOB1V02_LOCUS14733</name>
</gene>
<comment type="similarity">
    <text evidence="2">In the N-terminal section; belongs to the DHBP synthase family.</text>
</comment>
<dbReference type="Pfam" id="PF00926">
    <property type="entry name" value="DHBP_synthase"/>
    <property type="match status" value="1"/>
</dbReference>
<dbReference type="GO" id="GO:0046872">
    <property type="term" value="F:metal ion binding"/>
    <property type="evidence" value="ECO:0007669"/>
    <property type="project" value="UniProtKB-KW"/>
</dbReference>
<feature type="domain" description="GTP cyclohydrolase II" evidence="6">
    <location>
        <begin position="59"/>
        <end position="208"/>
    </location>
</feature>
<evidence type="ECO:0000259" key="6">
    <source>
        <dbReference type="Pfam" id="PF00925"/>
    </source>
</evidence>
<dbReference type="Gene3D" id="3.90.870.10">
    <property type="entry name" value="DHBP synthase"/>
    <property type="match status" value="1"/>
</dbReference>
<dbReference type="EMBL" id="OB683052">
    <property type="protein sequence ID" value="CAD7236918.1"/>
    <property type="molecule type" value="Genomic_DNA"/>
</dbReference>
<dbReference type="AlphaFoldDB" id="A0A7R8WU88"/>
<protein>
    <recommendedName>
        <fullName evidence="3">3,4-dihydroxy-2-butanone-4-phosphate synthase</fullName>
        <ecNumber evidence="3">4.1.99.12</ecNumber>
    </recommendedName>
</protein>